<protein>
    <submittedName>
        <fullName evidence="1">Uncharacterized protein</fullName>
    </submittedName>
</protein>
<organism evidence="1 2">
    <name type="scientific">Streptomyces caniscabiei</name>
    <dbReference type="NCBI Taxonomy" id="2746961"/>
    <lineage>
        <taxon>Bacteria</taxon>
        <taxon>Bacillati</taxon>
        <taxon>Actinomycetota</taxon>
        <taxon>Actinomycetes</taxon>
        <taxon>Kitasatosporales</taxon>
        <taxon>Streptomycetaceae</taxon>
        <taxon>Streptomyces</taxon>
    </lineage>
</organism>
<sequence length="43" mass="4735">MKTRLARLRAWITAYAGQCSICQGWFDDWPGGICAACQATGRT</sequence>
<gene>
    <name evidence="1" type="ORF">PV383_36005</name>
</gene>
<accession>A0ABU4MZB3</accession>
<dbReference type="RefSeq" id="WP_272875591.1">
    <property type="nucleotide sequence ID" value="NZ_JABXWI010000031.1"/>
</dbReference>
<evidence type="ECO:0000313" key="2">
    <source>
        <dbReference type="Proteomes" id="UP001282474"/>
    </source>
</evidence>
<dbReference type="EMBL" id="JARAWJ010000039">
    <property type="protein sequence ID" value="MDX3042548.1"/>
    <property type="molecule type" value="Genomic_DNA"/>
</dbReference>
<dbReference type="Proteomes" id="UP001282474">
    <property type="component" value="Unassembled WGS sequence"/>
</dbReference>
<keyword evidence="2" id="KW-1185">Reference proteome</keyword>
<evidence type="ECO:0000313" key="1">
    <source>
        <dbReference type="EMBL" id="MDX3042548.1"/>
    </source>
</evidence>
<reference evidence="1 2" key="1">
    <citation type="journal article" date="2023" name="Microb. Genom.">
        <title>Mesoterricola silvestris gen. nov., sp. nov., Mesoterricola sediminis sp. nov., Geothrix oryzae sp. nov., Geothrix edaphica sp. nov., Geothrix rubra sp. nov., and Geothrix limicola sp. nov., six novel members of Acidobacteriota isolated from soils.</title>
        <authorList>
            <person name="Weisberg A.J."/>
            <person name="Pearce E."/>
            <person name="Kramer C.G."/>
            <person name="Chang J.H."/>
            <person name="Clarke C.R."/>
        </authorList>
    </citation>
    <scope>NUCLEOTIDE SEQUENCE [LARGE SCALE GENOMIC DNA]</scope>
    <source>
        <strain evidence="1 2">NE20-4-1</strain>
    </source>
</reference>
<comment type="caution">
    <text evidence="1">The sequence shown here is derived from an EMBL/GenBank/DDBJ whole genome shotgun (WGS) entry which is preliminary data.</text>
</comment>
<proteinExistence type="predicted"/>
<name>A0ABU4MZB3_9ACTN</name>